<name>D7BUU5_STRBB</name>
<dbReference type="KEGG" id="sbh:SBI_00165"/>
<dbReference type="HOGENOM" id="CLU_3333347_0_0_11"/>
<organism evidence="1 2">
    <name type="scientific">Streptomyces bingchenggensis (strain BCW-1)</name>
    <dbReference type="NCBI Taxonomy" id="749414"/>
    <lineage>
        <taxon>Bacteria</taxon>
        <taxon>Bacillati</taxon>
        <taxon>Actinomycetota</taxon>
        <taxon>Actinomycetes</taxon>
        <taxon>Kitasatosporales</taxon>
        <taxon>Streptomycetaceae</taxon>
        <taxon>Streptomyces</taxon>
    </lineage>
</organism>
<accession>D7BUU5</accession>
<sequence length="38" mass="4334">MSRCLRARAEREGAELPYPWSAERGGRRLAPQPDSEAY</sequence>
<evidence type="ECO:0000313" key="2">
    <source>
        <dbReference type="Proteomes" id="UP000000377"/>
    </source>
</evidence>
<keyword evidence="2" id="KW-1185">Reference proteome</keyword>
<gene>
    <name evidence="1" type="ordered locus">SBI_00165</name>
</gene>
<dbReference type="EMBL" id="CP002047">
    <property type="protein sequence ID" value="ADI03286.1"/>
    <property type="molecule type" value="Genomic_DNA"/>
</dbReference>
<protein>
    <submittedName>
        <fullName evidence="1">Uncharacterized protein</fullName>
    </submittedName>
</protein>
<dbReference type="PATRIC" id="fig|749414.3.peg.171"/>
<proteinExistence type="predicted"/>
<dbReference type="Proteomes" id="UP000000377">
    <property type="component" value="Chromosome"/>
</dbReference>
<evidence type="ECO:0000313" key="1">
    <source>
        <dbReference type="EMBL" id="ADI03286.1"/>
    </source>
</evidence>
<dbReference type="AlphaFoldDB" id="D7BUU5"/>
<reference evidence="1 2" key="1">
    <citation type="journal article" date="2010" name="J. Bacteriol.">
        <title>Genome sequence of the milbemycin-producing bacterium Streptomyces bingchenggensis.</title>
        <authorList>
            <person name="Wang X.J."/>
            <person name="Yan Y.J."/>
            <person name="Zhang B."/>
            <person name="An J."/>
            <person name="Wang J.J."/>
            <person name="Tian J."/>
            <person name="Jiang L."/>
            <person name="Chen Y.H."/>
            <person name="Huang S.X."/>
            <person name="Yin M."/>
            <person name="Zhang J."/>
            <person name="Gao A.L."/>
            <person name="Liu C.X."/>
            <person name="Zhu Z.X."/>
            <person name="Xiang W.S."/>
        </authorList>
    </citation>
    <scope>NUCLEOTIDE SEQUENCE [LARGE SCALE GENOMIC DNA]</scope>
    <source>
        <strain evidence="1 2">BCW-1</strain>
    </source>
</reference>